<organism evidence="4 5">
    <name type="scientific">Podarcis lilfordi</name>
    <name type="common">Lilford's wall lizard</name>
    <dbReference type="NCBI Taxonomy" id="74358"/>
    <lineage>
        <taxon>Eukaryota</taxon>
        <taxon>Metazoa</taxon>
        <taxon>Chordata</taxon>
        <taxon>Craniata</taxon>
        <taxon>Vertebrata</taxon>
        <taxon>Euteleostomi</taxon>
        <taxon>Lepidosauria</taxon>
        <taxon>Squamata</taxon>
        <taxon>Bifurcata</taxon>
        <taxon>Unidentata</taxon>
        <taxon>Episquamata</taxon>
        <taxon>Laterata</taxon>
        <taxon>Lacertibaenia</taxon>
        <taxon>Lacertidae</taxon>
        <taxon>Podarcis</taxon>
    </lineage>
</organism>
<keyword evidence="1" id="KW-0862">Zinc</keyword>
<evidence type="ECO:0000256" key="2">
    <source>
        <dbReference type="SAM" id="MobiDB-lite"/>
    </source>
</evidence>
<name>A0AA35L4Q2_9SAUR</name>
<evidence type="ECO:0000313" key="4">
    <source>
        <dbReference type="EMBL" id="CAI5789800.1"/>
    </source>
</evidence>
<dbReference type="AlphaFoldDB" id="A0AA35L4Q2"/>
<evidence type="ECO:0000313" key="5">
    <source>
        <dbReference type="Proteomes" id="UP001178461"/>
    </source>
</evidence>
<feature type="compositionally biased region" description="Polar residues" evidence="2">
    <location>
        <begin position="44"/>
        <end position="57"/>
    </location>
</feature>
<feature type="compositionally biased region" description="Basic residues" evidence="2">
    <location>
        <begin position="156"/>
        <end position="173"/>
    </location>
</feature>
<dbReference type="PANTHER" id="PTHR35558">
    <property type="entry name" value="SGNH_HYDRO DOMAIN-CONTAINING PROTEIN"/>
    <property type="match status" value="1"/>
</dbReference>
<evidence type="ECO:0000259" key="3">
    <source>
        <dbReference type="PROSITE" id="PS50103"/>
    </source>
</evidence>
<feature type="region of interest" description="Disordered" evidence="2">
    <location>
        <begin position="29"/>
        <end position="105"/>
    </location>
</feature>
<sequence>MPCNPQAFAQFFAAFETFYRQCRPGAIPLPAPPPASQGYIPGTLPSNQEQPSTSASGSGIAPLGPAAGSPRITRSQSARSLGSNSGFSGGRAPPERSSNTKSHQDIGVPSFFQEAAQQLTSVEGDSGSSYEEEQQGCHDDPPAAAQTVADTEQQGGKRKSKKKHTSKKGKKSRKSDSEDGSGTSSSDSDSDAPMEAYWGLGEDNSGLPLWVHERRANSHRKSFNGSLEWKGGALVEDVKTSTNVSADFILGNHLSKKKRTKILNGHYINIFTLLPLTGKGEKKRIYGKRRYRTPQAERTFENWLDSYQVFMGVVSAAYPKRAMHLIAHMAHVRRAFTLAGENAALSYDKDFRRNASLLPSTRWELRDENYWMDHVGPYVKKKSQDSPKVRKMEPKRRRQCWDFNRGVCSQPTCKYAHECERCLGNHPGSACPKGKQLFRGGRGYSHQGPRGTFGHPQRTSGNCQ</sequence>
<dbReference type="PANTHER" id="PTHR35558:SF1">
    <property type="entry name" value="ENDONUCLEASE_EXONUCLEASE_PHOSPHATASE DOMAIN-CONTAINING PROTEIN"/>
    <property type="match status" value="1"/>
</dbReference>
<keyword evidence="1" id="KW-0863">Zinc-finger</keyword>
<proteinExistence type="predicted"/>
<feature type="region of interest" description="Disordered" evidence="2">
    <location>
        <begin position="441"/>
        <end position="464"/>
    </location>
</feature>
<dbReference type="InterPro" id="IPR000571">
    <property type="entry name" value="Znf_CCCH"/>
</dbReference>
<dbReference type="PROSITE" id="PS50103">
    <property type="entry name" value="ZF_C3H1"/>
    <property type="match status" value="1"/>
</dbReference>
<reference evidence="4" key="1">
    <citation type="submission" date="2022-12" db="EMBL/GenBank/DDBJ databases">
        <authorList>
            <person name="Alioto T."/>
            <person name="Alioto T."/>
            <person name="Gomez Garrido J."/>
        </authorList>
    </citation>
    <scope>NUCLEOTIDE SEQUENCE</scope>
</reference>
<dbReference type="EMBL" id="OX395138">
    <property type="protein sequence ID" value="CAI5789800.1"/>
    <property type="molecule type" value="Genomic_DNA"/>
</dbReference>
<feature type="domain" description="C3H1-type" evidence="3">
    <location>
        <begin position="394"/>
        <end position="420"/>
    </location>
</feature>
<feature type="region of interest" description="Disordered" evidence="2">
    <location>
        <begin position="121"/>
        <end position="198"/>
    </location>
</feature>
<feature type="compositionally biased region" description="Polar residues" evidence="2">
    <location>
        <begin position="72"/>
        <end position="86"/>
    </location>
</feature>
<dbReference type="GO" id="GO:0008270">
    <property type="term" value="F:zinc ion binding"/>
    <property type="evidence" value="ECO:0007669"/>
    <property type="project" value="UniProtKB-KW"/>
</dbReference>
<protein>
    <submittedName>
        <fullName evidence="4">Formin 7 isoform X1</fullName>
    </submittedName>
</protein>
<evidence type="ECO:0000256" key="1">
    <source>
        <dbReference type="PROSITE-ProRule" id="PRU00723"/>
    </source>
</evidence>
<keyword evidence="1" id="KW-0479">Metal-binding</keyword>
<dbReference type="Proteomes" id="UP001178461">
    <property type="component" value="Chromosome 13"/>
</dbReference>
<keyword evidence="5" id="KW-1185">Reference proteome</keyword>
<accession>A0AA35L4Q2</accession>
<gene>
    <name evidence="4" type="ORF">PODLI_1B037889</name>
</gene>
<feature type="zinc finger region" description="C3H1-type" evidence="1">
    <location>
        <begin position="394"/>
        <end position="420"/>
    </location>
</feature>